<dbReference type="Pfam" id="PF13683">
    <property type="entry name" value="rve_3"/>
    <property type="match status" value="1"/>
</dbReference>
<reference evidence="2 3" key="1">
    <citation type="submission" date="2020-03" db="EMBL/GenBank/DDBJ databases">
        <title>Draft genome sequence of environmentally isolated cultures.</title>
        <authorList>
            <person name="Wilson H.S."/>
            <person name="De Leon M.E."/>
        </authorList>
    </citation>
    <scope>NUCLEOTIDE SEQUENCE [LARGE SCALE GENOMIC DNA]</scope>
    <source>
        <strain evidence="2 3">HSC-31F16</strain>
    </source>
</reference>
<gene>
    <name evidence="2" type="ORF">HA052_18765</name>
</gene>
<accession>A0ABX0LCA5</accession>
<dbReference type="Proteomes" id="UP001515641">
    <property type="component" value="Unassembled WGS sequence"/>
</dbReference>
<proteinExistence type="predicted"/>
<sequence>MIQTGRPMQNGYVESFNARFHDELAAACSYR</sequence>
<protein>
    <submittedName>
        <fullName evidence="2">Transposase</fullName>
    </submittedName>
</protein>
<name>A0ABX0LCA5_9NEIS</name>
<evidence type="ECO:0000259" key="1">
    <source>
        <dbReference type="Pfam" id="PF13683"/>
    </source>
</evidence>
<evidence type="ECO:0000313" key="2">
    <source>
        <dbReference type="EMBL" id="NHR07236.1"/>
    </source>
</evidence>
<dbReference type="EMBL" id="JAAOMA010000031">
    <property type="protein sequence ID" value="NHR07236.1"/>
    <property type="molecule type" value="Genomic_DNA"/>
</dbReference>
<evidence type="ECO:0000313" key="3">
    <source>
        <dbReference type="Proteomes" id="UP001515641"/>
    </source>
</evidence>
<keyword evidence="3" id="KW-1185">Reference proteome</keyword>
<comment type="caution">
    <text evidence="2">The sequence shown here is derived from an EMBL/GenBank/DDBJ whole genome shotgun (WGS) entry which is preliminary data.</text>
</comment>
<feature type="domain" description="Integrase catalytic" evidence="1">
    <location>
        <begin position="1"/>
        <end position="26"/>
    </location>
</feature>
<dbReference type="InterPro" id="IPR001584">
    <property type="entry name" value="Integrase_cat-core"/>
</dbReference>
<organism evidence="2 3">
    <name type="scientific">Chromobacterium fluminis</name>
    <dbReference type="NCBI Taxonomy" id="3044269"/>
    <lineage>
        <taxon>Bacteria</taxon>
        <taxon>Pseudomonadati</taxon>
        <taxon>Pseudomonadota</taxon>
        <taxon>Betaproteobacteria</taxon>
        <taxon>Neisseriales</taxon>
        <taxon>Chromobacteriaceae</taxon>
        <taxon>Chromobacterium</taxon>
    </lineage>
</organism>